<evidence type="ECO:0000256" key="6">
    <source>
        <dbReference type="ARBA" id="ARBA00034496"/>
    </source>
</evidence>
<dbReference type="Gene3D" id="1.10.490.10">
    <property type="entry name" value="Globins"/>
    <property type="match status" value="1"/>
</dbReference>
<keyword evidence="2" id="KW-0813">Transport</keyword>
<protein>
    <submittedName>
        <fullName evidence="8">Globin</fullName>
    </submittedName>
</protein>
<evidence type="ECO:0000256" key="3">
    <source>
        <dbReference type="ARBA" id="ARBA00022617"/>
    </source>
</evidence>
<keyword evidence="5" id="KW-0408">Iron</keyword>
<dbReference type="PATRIC" id="fig|136160.3.peg.1383"/>
<dbReference type="PANTHER" id="PTHR47366">
    <property type="entry name" value="TWO-ON-TWO HEMOGLOBIN-3"/>
    <property type="match status" value="1"/>
</dbReference>
<comment type="caution">
    <text evidence="8">The sequence shown here is derived from an EMBL/GenBank/DDBJ whole genome shotgun (WGS) entry which is preliminary data.</text>
</comment>
<dbReference type="OMA" id="QYWGGPT"/>
<dbReference type="InterPro" id="IPR012292">
    <property type="entry name" value="Globin/Proto"/>
</dbReference>
<dbReference type="FunFam" id="1.10.490.10:FF:000004">
    <property type="entry name" value="Group 2 hemoglobin yjbI"/>
    <property type="match status" value="1"/>
</dbReference>
<evidence type="ECO:0000313" key="8">
    <source>
        <dbReference type="EMBL" id="KOO38370.1"/>
    </source>
</evidence>
<comment type="similarity">
    <text evidence="6">Belongs to the truncated hemoglobin family. Group II subfamily.</text>
</comment>
<dbReference type="InterPro" id="IPR009050">
    <property type="entry name" value="Globin-like_sf"/>
</dbReference>
<keyword evidence="4" id="KW-0479">Metal-binding</keyword>
<dbReference type="EMBL" id="LILD01000001">
    <property type="protein sequence ID" value="KOO38370.1"/>
    <property type="molecule type" value="Genomic_DNA"/>
</dbReference>
<evidence type="ECO:0000256" key="4">
    <source>
        <dbReference type="ARBA" id="ARBA00022723"/>
    </source>
</evidence>
<accession>A0A0M0KHP1</accession>
<reference evidence="8" key="1">
    <citation type="submission" date="2015-08" db="EMBL/GenBank/DDBJ databases">
        <title>Complete DNA Sequence of Pseudomonas syringae pv. actinidiae, the Causal Agent of Kiwifruit Canker Disease.</title>
        <authorList>
            <person name="Rikkerink E.H.A."/>
            <person name="Fineran P.C."/>
        </authorList>
    </citation>
    <scope>NUCLEOTIDE SEQUENCE</scope>
    <source>
        <strain evidence="8">DSM 13666</strain>
    </source>
</reference>
<gene>
    <name evidence="8" type="ORF">AMD02_05440</name>
</gene>
<proteinExistence type="inferred from homology"/>
<comment type="cofactor">
    <cofactor evidence="1">
        <name>heme</name>
        <dbReference type="ChEBI" id="CHEBI:30413"/>
    </cofactor>
</comment>
<dbReference type="PROSITE" id="PS01213">
    <property type="entry name" value="GLOBIN_FAM_2"/>
    <property type="match status" value="1"/>
</dbReference>
<evidence type="ECO:0000256" key="2">
    <source>
        <dbReference type="ARBA" id="ARBA00022448"/>
    </source>
</evidence>
<dbReference type="GO" id="GO:0005344">
    <property type="term" value="F:oxygen carrier activity"/>
    <property type="evidence" value="ECO:0007669"/>
    <property type="project" value="InterPro"/>
</dbReference>
<dbReference type="InterPro" id="IPR019795">
    <property type="entry name" value="Globin_bac-like_CS"/>
</dbReference>
<evidence type="ECO:0000256" key="1">
    <source>
        <dbReference type="ARBA" id="ARBA00001971"/>
    </source>
</evidence>
<organism evidence="8">
    <name type="scientific">Halalkalibacterium halodurans</name>
    <name type="common">Bacillus halodurans</name>
    <dbReference type="NCBI Taxonomy" id="86665"/>
    <lineage>
        <taxon>Bacteria</taxon>
        <taxon>Bacillati</taxon>
        <taxon>Bacillota</taxon>
        <taxon>Bacilli</taxon>
        <taxon>Bacillales</taxon>
        <taxon>Bacillaceae</taxon>
        <taxon>Halalkalibacterium (ex Joshi et al. 2022)</taxon>
    </lineage>
</organism>
<dbReference type="GO" id="GO:0046872">
    <property type="term" value="F:metal ion binding"/>
    <property type="evidence" value="ECO:0007669"/>
    <property type="project" value="UniProtKB-KW"/>
</dbReference>
<dbReference type="InterPro" id="IPR001486">
    <property type="entry name" value="Hemoglobin_trunc"/>
</dbReference>
<dbReference type="GO" id="GO:0019825">
    <property type="term" value="F:oxygen binding"/>
    <property type="evidence" value="ECO:0007669"/>
    <property type="project" value="InterPro"/>
</dbReference>
<dbReference type="InterPro" id="IPR044203">
    <property type="entry name" value="GlbO/GLB3-like"/>
</dbReference>
<keyword evidence="3 7" id="KW-0349">Heme</keyword>
<dbReference type="Pfam" id="PF01152">
    <property type="entry name" value="Bac_globin"/>
    <property type="match status" value="1"/>
</dbReference>
<evidence type="ECO:0000256" key="7">
    <source>
        <dbReference type="PIRSR" id="PIRSR601486-1"/>
    </source>
</evidence>
<dbReference type="RefSeq" id="WP_010899001.1">
    <property type="nucleotide sequence ID" value="NZ_CP040441.1"/>
</dbReference>
<evidence type="ECO:0000256" key="5">
    <source>
        <dbReference type="ARBA" id="ARBA00023004"/>
    </source>
</evidence>
<dbReference type="CDD" id="cd14772">
    <property type="entry name" value="TrHb2_Bs-trHb-like_O"/>
    <property type="match status" value="1"/>
</dbReference>
<dbReference type="SUPFAM" id="SSF46458">
    <property type="entry name" value="Globin-like"/>
    <property type="match status" value="1"/>
</dbReference>
<dbReference type="GeneID" id="87598381"/>
<dbReference type="GO" id="GO:0020037">
    <property type="term" value="F:heme binding"/>
    <property type="evidence" value="ECO:0007669"/>
    <property type="project" value="InterPro"/>
</dbReference>
<sequence length="130" mass="14985">MVELNRTVYERIGGDKTVSALVDAFYTNVAGDPILAPIFPNDLTETKRKQQQFLTQFLGGPSLYTEEHGHPMLRARHLPFPITPRRAKAWLTCMERAMDEINLPSPEREEMMARLTMTAHHMVNQPEEHR</sequence>
<name>A0A0M0KHP1_ALKHA</name>
<feature type="binding site" description="distal binding residue" evidence="7">
    <location>
        <position position="120"/>
    </location>
    <ligand>
        <name>heme</name>
        <dbReference type="ChEBI" id="CHEBI:30413"/>
    </ligand>
    <ligandPart>
        <name>Fe</name>
        <dbReference type="ChEBI" id="CHEBI:18248"/>
    </ligandPart>
</feature>
<dbReference type="PANTHER" id="PTHR47366:SF1">
    <property type="entry name" value="TWO-ON-TWO HEMOGLOBIN-3"/>
    <property type="match status" value="1"/>
</dbReference>
<dbReference type="AlphaFoldDB" id="A0A0M0KHP1"/>